<evidence type="ECO:0000313" key="6">
    <source>
        <dbReference type="Proteomes" id="UP000694864"/>
    </source>
</evidence>
<evidence type="ECO:0000256" key="1">
    <source>
        <dbReference type="ARBA" id="ARBA00010746"/>
    </source>
</evidence>
<feature type="chain" id="PRO_5045009014" description="Dirigent protein" evidence="4">
    <location>
        <begin position="21"/>
        <end position="327"/>
    </location>
</feature>
<dbReference type="RefSeq" id="XP_010517290.1">
    <property type="nucleotide sequence ID" value="XM_010518988.2"/>
</dbReference>
<evidence type="ECO:0000256" key="4">
    <source>
        <dbReference type="RuleBase" id="RU363099"/>
    </source>
</evidence>
<evidence type="ECO:0000313" key="7">
    <source>
        <dbReference type="RefSeq" id="XP_010517290.1"/>
    </source>
</evidence>
<feature type="region of interest" description="Disordered" evidence="5">
    <location>
        <begin position="50"/>
        <end position="82"/>
    </location>
</feature>
<reference evidence="6" key="1">
    <citation type="journal article" date="2014" name="Nat. Commun.">
        <title>The emerging biofuel crop Camelina sativa retains a highly undifferentiated hexaploid genome structure.</title>
        <authorList>
            <person name="Kagale S."/>
            <person name="Koh C."/>
            <person name="Nixon J."/>
            <person name="Bollina V."/>
            <person name="Clarke W.E."/>
            <person name="Tuteja R."/>
            <person name="Spillane C."/>
            <person name="Robinson S.J."/>
            <person name="Links M.G."/>
            <person name="Clarke C."/>
            <person name="Higgins E.E."/>
            <person name="Huebert T."/>
            <person name="Sharpe A.G."/>
            <person name="Parkin I.A."/>
        </authorList>
    </citation>
    <scope>NUCLEOTIDE SEQUENCE [LARGE SCALE GENOMIC DNA]</scope>
    <source>
        <strain evidence="6">cv. DH55</strain>
    </source>
</reference>
<gene>
    <name evidence="7" type="primary">LOC104792766</name>
</gene>
<evidence type="ECO:0000256" key="2">
    <source>
        <dbReference type="ARBA" id="ARBA00011738"/>
    </source>
</evidence>
<protein>
    <recommendedName>
        <fullName evidence="4">Dirigent protein</fullName>
    </recommendedName>
</protein>
<dbReference type="PANTHER" id="PTHR46215:SF6">
    <property type="entry name" value="DIRIGENT PROTEIN 9"/>
    <property type="match status" value="1"/>
</dbReference>
<dbReference type="Gene3D" id="2.40.480.10">
    <property type="entry name" value="Allene oxide cyclase-like"/>
    <property type="match status" value="1"/>
</dbReference>
<evidence type="ECO:0000256" key="3">
    <source>
        <dbReference type="ARBA" id="ARBA00022525"/>
    </source>
</evidence>
<keyword evidence="4" id="KW-0732">Signal</keyword>
<feature type="compositionally biased region" description="Polar residues" evidence="5">
    <location>
        <begin position="59"/>
        <end position="72"/>
    </location>
</feature>
<keyword evidence="6" id="KW-1185">Reference proteome</keyword>
<keyword evidence="3 4" id="KW-0964">Secreted</keyword>
<organism evidence="6 7">
    <name type="scientific">Camelina sativa</name>
    <name type="common">False flax</name>
    <name type="synonym">Myagrum sativum</name>
    <dbReference type="NCBI Taxonomy" id="90675"/>
    <lineage>
        <taxon>Eukaryota</taxon>
        <taxon>Viridiplantae</taxon>
        <taxon>Streptophyta</taxon>
        <taxon>Embryophyta</taxon>
        <taxon>Tracheophyta</taxon>
        <taxon>Spermatophyta</taxon>
        <taxon>Magnoliopsida</taxon>
        <taxon>eudicotyledons</taxon>
        <taxon>Gunneridae</taxon>
        <taxon>Pentapetalae</taxon>
        <taxon>rosids</taxon>
        <taxon>malvids</taxon>
        <taxon>Brassicales</taxon>
        <taxon>Brassicaceae</taxon>
        <taxon>Camelineae</taxon>
        <taxon>Camelina</taxon>
    </lineage>
</organism>
<dbReference type="InterPro" id="IPR044859">
    <property type="entry name" value="Allene_oxi_cyc_Dirigent"/>
</dbReference>
<sequence>MAKAFHIIIILFLTSFNLLAVINSSRLLDEIQPQPQLIPTGQIPMVAPTEAEEDDGSDDNSGPAPTTTNTPSAITVPAGPAGATAGEHEPLLEFFMHDVLGGSHPSARVVTGIVAQTEVNGIPFSKASNSIFPVDNGVPLVNSNNINSVINPNTAPLLTGLGGAQTSTVIQNTNGNSNDALSANNLPFVTAGNLPPGAALQHLMFGTITVVDDELTESHELGSAVIGRAQGFYLASSLDGTSQTLSLTVLLHGEHDHHDTLDDAISFFGVHRTASHASQIAVIGGTGKFEHAKGYAIVETLHNQNNQHITDGQDTILHFSIYLTYKA</sequence>
<proteinExistence type="inferred from homology"/>
<keyword evidence="4" id="KW-0052">Apoplast</keyword>
<dbReference type="Proteomes" id="UP000694864">
    <property type="component" value="Chromosome 6"/>
</dbReference>
<feature type="compositionally biased region" description="Low complexity" evidence="5">
    <location>
        <begin position="73"/>
        <end position="82"/>
    </location>
</feature>
<comment type="function">
    <text evidence="4">Dirigent proteins impart stereoselectivity on the phenoxy radical-coupling reaction, yielding optically active lignans from two molecules of coniferyl alcohol in the biosynthesis of lignans, flavonolignans, and alkaloids and thus plays a central role in plant secondary metabolism.</text>
</comment>
<name>A0ABM0ZL70_CAMSA</name>
<reference evidence="7" key="2">
    <citation type="submission" date="2025-08" db="UniProtKB">
        <authorList>
            <consortium name="RefSeq"/>
        </authorList>
    </citation>
    <scope>IDENTIFICATION</scope>
    <source>
        <tissue evidence="7">Leaf</tissue>
    </source>
</reference>
<comment type="subcellular location">
    <subcellularLocation>
        <location evidence="4">Secreted</location>
        <location evidence="4">Extracellular space</location>
        <location evidence="4">Apoplast</location>
    </subcellularLocation>
</comment>
<dbReference type="PANTHER" id="PTHR46215">
    <property type="entry name" value="DIRIGENT PROTEIN 24-RELATED"/>
    <property type="match status" value="1"/>
</dbReference>
<comment type="similarity">
    <text evidence="1 4">Belongs to the plant dirigent protein family.</text>
</comment>
<dbReference type="InterPro" id="IPR004265">
    <property type="entry name" value="Dirigent"/>
</dbReference>
<comment type="subunit">
    <text evidence="2 4">Homodimer.</text>
</comment>
<dbReference type="GeneID" id="104792766"/>
<feature type="signal peptide" evidence="4">
    <location>
        <begin position="1"/>
        <end position="20"/>
    </location>
</feature>
<dbReference type="Pfam" id="PF03018">
    <property type="entry name" value="Dirigent"/>
    <property type="match status" value="1"/>
</dbReference>
<evidence type="ECO:0000256" key="5">
    <source>
        <dbReference type="SAM" id="MobiDB-lite"/>
    </source>
</evidence>
<accession>A0ABM0ZL70</accession>